<evidence type="ECO:0000256" key="2">
    <source>
        <dbReference type="ARBA" id="ARBA00022676"/>
    </source>
</evidence>
<keyword evidence="7" id="KW-0333">Golgi apparatus</keyword>
<proteinExistence type="predicted"/>
<evidence type="ECO:0000256" key="1">
    <source>
        <dbReference type="ARBA" id="ARBA00004323"/>
    </source>
</evidence>
<dbReference type="Gene3D" id="3.90.550.50">
    <property type="match status" value="1"/>
</dbReference>
<keyword evidence="4" id="KW-0812">Transmembrane</keyword>
<name>A0A6C0BAT4_9ZZZZ</name>
<keyword evidence="2" id="KW-0328">Glycosyltransferase</keyword>
<keyword evidence="8" id="KW-0472">Membrane</keyword>
<keyword evidence="5" id="KW-0735">Signal-anchor</keyword>
<dbReference type="InterPro" id="IPR002659">
    <property type="entry name" value="Glyco_trans_31"/>
</dbReference>
<evidence type="ECO:0000256" key="5">
    <source>
        <dbReference type="ARBA" id="ARBA00022968"/>
    </source>
</evidence>
<evidence type="ECO:0000256" key="7">
    <source>
        <dbReference type="ARBA" id="ARBA00023034"/>
    </source>
</evidence>
<organism evidence="9">
    <name type="scientific">viral metagenome</name>
    <dbReference type="NCBI Taxonomy" id="1070528"/>
    <lineage>
        <taxon>unclassified sequences</taxon>
        <taxon>metagenomes</taxon>
        <taxon>organismal metagenomes</taxon>
    </lineage>
</organism>
<evidence type="ECO:0000256" key="3">
    <source>
        <dbReference type="ARBA" id="ARBA00022679"/>
    </source>
</evidence>
<dbReference type="EMBL" id="MN739102">
    <property type="protein sequence ID" value="QHS88679.1"/>
    <property type="molecule type" value="Genomic_DNA"/>
</dbReference>
<dbReference type="Pfam" id="PF01762">
    <property type="entry name" value="Galactosyl_T"/>
    <property type="match status" value="1"/>
</dbReference>
<protein>
    <recommendedName>
        <fullName evidence="10">Glycosyltransferase</fullName>
    </recommendedName>
</protein>
<evidence type="ECO:0000256" key="6">
    <source>
        <dbReference type="ARBA" id="ARBA00022989"/>
    </source>
</evidence>
<dbReference type="AlphaFoldDB" id="A0A6C0BAT4"/>
<evidence type="ECO:0000256" key="4">
    <source>
        <dbReference type="ARBA" id="ARBA00022692"/>
    </source>
</evidence>
<comment type="subcellular location">
    <subcellularLocation>
        <location evidence="1">Golgi apparatus membrane</location>
        <topology evidence="1">Single-pass type II membrane protein</topology>
    </subcellularLocation>
</comment>
<sequence length="216" mass="25590">MKILVVVLSCNKHNHLWEKITSKGIENLIIFTGGSDKTYYDKKTSILHLRCNDKYDGLPEKMILMMEYILHSSHFSDITHIIKIDDHDNVFTKENIDCLYKLKELQDYHYIGQKLNDRNIYPWVWEQGNTYHHGKVDLDSYWHEKCYSGGYLPWLDGGCSYILSKEAIQCIFSWYNSSNLEELRQTEIFEDLMMGKILYHHDILPKLVNYNIIGDK</sequence>
<reference evidence="9" key="1">
    <citation type="journal article" date="2020" name="Nature">
        <title>Giant virus diversity and host interactions through global metagenomics.</title>
        <authorList>
            <person name="Schulz F."/>
            <person name="Roux S."/>
            <person name="Paez-Espino D."/>
            <person name="Jungbluth S."/>
            <person name="Walsh D.A."/>
            <person name="Denef V.J."/>
            <person name="McMahon K.D."/>
            <person name="Konstantinidis K.T."/>
            <person name="Eloe-Fadrosh E.A."/>
            <person name="Kyrpides N.C."/>
            <person name="Woyke T."/>
        </authorList>
    </citation>
    <scope>NUCLEOTIDE SEQUENCE</scope>
    <source>
        <strain evidence="9">GVMAG-M-3300010158-59</strain>
    </source>
</reference>
<keyword evidence="6" id="KW-1133">Transmembrane helix</keyword>
<keyword evidence="3" id="KW-0808">Transferase</keyword>
<evidence type="ECO:0000256" key="8">
    <source>
        <dbReference type="ARBA" id="ARBA00023136"/>
    </source>
</evidence>
<dbReference type="GO" id="GO:0000139">
    <property type="term" value="C:Golgi membrane"/>
    <property type="evidence" value="ECO:0007669"/>
    <property type="project" value="UniProtKB-SubCell"/>
</dbReference>
<dbReference type="GO" id="GO:0016758">
    <property type="term" value="F:hexosyltransferase activity"/>
    <property type="evidence" value="ECO:0007669"/>
    <property type="project" value="InterPro"/>
</dbReference>
<evidence type="ECO:0008006" key="10">
    <source>
        <dbReference type="Google" id="ProtNLM"/>
    </source>
</evidence>
<evidence type="ECO:0000313" key="9">
    <source>
        <dbReference type="EMBL" id="QHS88679.1"/>
    </source>
</evidence>
<accession>A0A6C0BAT4</accession>